<dbReference type="GO" id="GO:0007059">
    <property type="term" value="P:chromosome segregation"/>
    <property type="evidence" value="ECO:0007669"/>
    <property type="project" value="TreeGrafter"/>
</dbReference>
<keyword evidence="3" id="KW-0614">Plasmid</keyword>
<dbReference type="InterPro" id="IPR037972">
    <property type="entry name" value="RepB_N"/>
</dbReference>
<evidence type="ECO:0000259" key="2">
    <source>
        <dbReference type="SMART" id="SM00470"/>
    </source>
</evidence>
<dbReference type="SMART" id="SM00470">
    <property type="entry name" value="ParB"/>
    <property type="match status" value="1"/>
</dbReference>
<protein>
    <recommendedName>
        <fullName evidence="2">ParB-like N-terminal domain-containing protein</fullName>
    </recommendedName>
</protein>
<feature type="domain" description="ParB-like N-terminal" evidence="2">
    <location>
        <begin position="53"/>
        <end position="153"/>
    </location>
</feature>
<dbReference type="Gene3D" id="3.90.1530.10">
    <property type="entry name" value="Conserved hypothetical protein from pyrococcus furiosus pfu- 392566-001, ParB domain"/>
    <property type="match status" value="1"/>
</dbReference>
<dbReference type="NCBIfam" id="TIGR00180">
    <property type="entry name" value="parB_part"/>
    <property type="match status" value="1"/>
</dbReference>
<dbReference type="InterPro" id="IPR036086">
    <property type="entry name" value="ParB/Sulfiredoxin_sf"/>
</dbReference>
<dbReference type="PANTHER" id="PTHR33375">
    <property type="entry name" value="CHROMOSOME-PARTITIONING PROTEIN PARB-RELATED"/>
    <property type="match status" value="1"/>
</dbReference>
<dbReference type="EMBL" id="CP017077">
    <property type="protein sequence ID" value="AOR80297.1"/>
    <property type="molecule type" value="Genomic_DNA"/>
</dbReference>
<comment type="similarity">
    <text evidence="1">Belongs to the ParB family.</text>
</comment>
<geneLocation type="plasmid" evidence="3 4">
    <name>pSA2</name>
</geneLocation>
<dbReference type="InterPro" id="IPR004437">
    <property type="entry name" value="ParB/RepB/Spo0J"/>
</dbReference>
<dbReference type="KEGG" id="nre:BES08_25680"/>
<dbReference type="PANTHER" id="PTHR33375:SF1">
    <property type="entry name" value="CHROMOSOME-PARTITIONING PROTEIN PARB-RELATED"/>
    <property type="match status" value="1"/>
</dbReference>
<dbReference type="Pfam" id="PF02195">
    <property type="entry name" value="ParB_N"/>
    <property type="match status" value="1"/>
</dbReference>
<evidence type="ECO:0000313" key="4">
    <source>
        <dbReference type="Proteomes" id="UP000094626"/>
    </source>
</evidence>
<dbReference type="SUPFAM" id="SSF110849">
    <property type="entry name" value="ParB/Sulfiredoxin"/>
    <property type="match status" value="1"/>
</dbReference>
<dbReference type="AlphaFoldDB" id="A0A1D8ADU7"/>
<organism evidence="3 4">
    <name type="scientific">Novosphingobium resinovorum</name>
    <dbReference type="NCBI Taxonomy" id="158500"/>
    <lineage>
        <taxon>Bacteria</taxon>
        <taxon>Pseudomonadati</taxon>
        <taxon>Pseudomonadota</taxon>
        <taxon>Alphaproteobacteria</taxon>
        <taxon>Sphingomonadales</taxon>
        <taxon>Sphingomonadaceae</taxon>
        <taxon>Novosphingobium</taxon>
    </lineage>
</organism>
<evidence type="ECO:0000256" key="1">
    <source>
        <dbReference type="ARBA" id="ARBA00006295"/>
    </source>
</evidence>
<dbReference type="InterPro" id="IPR050336">
    <property type="entry name" value="Chromosome_partition/occlusion"/>
</dbReference>
<dbReference type="Gene3D" id="1.10.10.2830">
    <property type="match status" value="1"/>
</dbReference>
<evidence type="ECO:0000313" key="3">
    <source>
        <dbReference type="EMBL" id="AOR80297.1"/>
    </source>
</evidence>
<dbReference type="CDD" id="cd16405">
    <property type="entry name" value="RepB_like_N"/>
    <property type="match status" value="1"/>
</dbReference>
<sequence length="340" mass="37304">MARKPGFGASIASEVVEAFGHGDAPSLPTGDVLVSRGKALSKLGADVQYEQYEWVDPVLCKPSNQNARRYDELTYEDCEELIQSIRSEGRQRMPAIVRRTEDPAAPYEIVAGSRRHFAISWLRANNYPDFKYLIDVQPLDDEAAFRLSDLENRARADVSDLERARSYQMALRSHYKSDTAAMAERLGVARATIYRYTALADLDQVFVSAFGDPKSVTVSHPRAIASIIKEGGEVAQRVRDEAIRLAGLQALRLNEGVSLMAPAEVIAAFRNAARPPKPSVIENTTFTIGAADGGEILTYTKASRKKGMTITLPPKLSAGRSEVEAAFQLLLDELFGAPEA</sequence>
<proteinExistence type="inferred from homology"/>
<dbReference type="SUPFAM" id="SSF109709">
    <property type="entry name" value="KorB DNA-binding domain-like"/>
    <property type="match status" value="1"/>
</dbReference>
<dbReference type="InterPro" id="IPR003115">
    <property type="entry name" value="ParB_N"/>
</dbReference>
<dbReference type="RefSeq" id="WP_008827838.1">
    <property type="nucleotide sequence ID" value="NZ_CP017077.1"/>
</dbReference>
<dbReference type="InterPro" id="IPR040873">
    <property type="entry name" value="SoPB_HTH"/>
</dbReference>
<dbReference type="Proteomes" id="UP000094626">
    <property type="component" value="Plasmid pSA2"/>
</dbReference>
<name>A0A1D8ADU7_9SPHN</name>
<accession>A0A1D8ADU7</accession>
<dbReference type="Pfam" id="PF18090">
    <property type="entry name" value="SoPB_HTH"/>
    <property type="match status" value="1"/>
</dbReference>
<keyword evidence="4" id="KW-1185">Reference proteome</keyword>
<dbReference type="GO" id="GO:0003677">
    <property type="term" value="F:DNA binding"/>
    <property type="evidence" value="ECO:0007669"/>
    <property type="project" value="InterPro"/>
</dbReference>
<gene>
    <name evidence="3" type="ORF">BES08_25680</name>
</gene>
<dbReference type="OrthoDB" id="7190674at2"/>
<reference evidence="4" key="1">
    <citation type="journal article" date="2017" name="J. Biotechnol.">
        <title>Complete genome sequence of Novosphingobium resinovorum SA1, a versatile xenobiotic-degrading bacterium capable of utilizing sulfanilic acid.</title>
        <authorList>
            <person name="Hegedus B."/>
            <person name="Kos P.B."/>
            <person name="Balint B."/>
            <person name="Maroti G."/>
            <person name="Gan H.M."/>
            <person name="Perei K."/>
            <person name="Rakhely G."/>
        </authorList>
    </citation>
    <scope>NUCLEOTIDE SEQUENCE [LARGE SCALE GENOMIC DNA]</scope>
    <source>
        <strain evidence="4">SA1</strain>
    </source>
</reference>
<dbReference type="GO" id="GO:0005694">
    <property type="term" value="C:chromosome"/>
    <property type="evidence" value="ECO:0007669"/>
    <property type="project" value="TreeGrafter"/>
</dbReference>